<dbReference type="GO" id="GO:0005886">
    <property type="term" value="C:plasma membrane"/>
    <property type="evidence" value="ECO:0007669"/>
    <property type="project" value="UniProtKB-SubCell"/>
</dbReference>
<dbReference type="Gene3D" id="1.20.1250.20">
    <property type="entry name" value="MFS general substrate transporter like domains"/>
    <property type="match status" value="1"/>
</dbReference>
<keyword evidence="2" id="KW-1003">Cell membrane</keyword>
<evidence type="ECO:0000256" key="2">
    <source>
        <dbReference type="ARBA" id="ARBA00022475"/>
    </source>
</evidence>
<dbReference type="EMBL" id="JAIFTL010000158">
    <property type="protein sequence ID" value="KAG9322240.1"/>
    <property type="molecule type" value="Genomic_DNA"/>
</dbReference>
<evidence type="ECO:0000256" key="3">
    <source>
        <dbReference type="ARBA" id="ARBA00022692"/>
    </source>
</evidence>
<name>A0A9P8D0Z2_MORAP</name>
<feature type="transmembrane region" description="Helical" evidence="6">
    <location>
        <begin position="193"/>
        <end position="215"/>
    </location>
</feature>
<sequence length="511" mass="55575">MGNPFADFSAVEKRNIIVYMAGIMLYKFGLEAFTGSVTLLATERFKDTGSQFTRLAILQGLNQAFQCVGSIAIAPLIKRFPTKSVLSGSIFLFALLSAIIIIIDVSTGGKTPLDGKQRHGAWNSVVLFPIYSIIGICHGMVELIRRVIPRDIVGGDVIKLKRMDAIVHVFYEVAGTAGAFFSTFLVLKLGNAIAPAMTPFLFVLASVAWTFIGLLDADRDNIEHRKGLESLEQTSLLNQIGHGFKHFGQSVYLGVKIIFSSRKFIWLIPGYSVPLFTHRYLESQLSPAFAKKVLMEGAYAQIMVGGSNFGELLGALFVLFFAKKVKTPIPWLRLDALGLLIIWILPFASPEPGKSLQFAWMLAAIWIPVSFGWAAGDVSLAAYIQSALAKLEKADDKVSPLGAVMAFLYSFYIVLYAVLGPVLGQALDASAKEHGGDIQPGLVYVGGVMYTVVCVVLLASTFIPKGSFALNPSLIDDTAIEDEDEVPAETEAYYHDEIKGIKAQNAAELKA</sequence>
<dbReference type="PANTHER" id="PTHR23513:SF6">
    <property type="entry name" value="MAJOR FACILITATOR SUPERFAMILY ASSOCIATED DOMAIN-CONTAINING PROTEIN"/>
    <property type="match status" value="1"/>
</dbReference>
<evidence type="ECO:0000313" key="8">
    <source>
        <dbReference type="Proteomes" id="UP000717515"/>
    </source>
</evidence>
<comment type="caution">
    <text evidence="7">The sequence shown here is derived from an EMBL/GenBank/DDBJ whole genome shotgun (WGS) entry which is preliminary data.</text>
</comment>
<proteinExistence type="predicted"/>
<evidence type="ECO:0000313" key="7">
    <source>
        <dbReference type="EMBL" id="KAG9322240.1"/>
    </source>
</evidence>
<keyword evidence="5 6" id="KW-0472">Membrane</keyword>
<feature type="transmembrane region" description="Helical" evidence="6">
    <location>
        <begin position="301"/>
        <end position="322"/>
    </location>
</feature>
<dbReference type="SUPFAM" id="SSF103473">
    <property type="entry name" value="MFS general substrate transporter"/>
    <property type="match status" value="1"/>
</dbReference>
<dbReference type="PANTHER" id="PTHR23513">
    <property type="entry name" value="INTEGRAL MEMBRANE EFFLUX PROTEIN-RELATED"/>
    <property type="match status" value="1"/>
</dbReference>
<keyword evidence="3 6" id="KW-0812">Transmembrane</keyword>
<feature type="transmembrane region" description="Helical" evidence="6">
    <location>
        <begin position="401"/>
        <end position="422"/>
    </location>
</feature>
<protein>
    <submittedName>
        <fullName evidence="7">Uncharacterized protein</fullName>
    </submittedName>
</protein>
<feature type="transmembrane region" description="Helical" evidence="6">
    <location>
        <begin position="125"/>
        <end position="144"/>
    </location>
</feature>
<evidence type="ECO:0000256" key="4">
    <source>
        <dbReference type="ARBA" id="ARBA00022989"/>
    </source>
</evidence>
<evidence type="ECO:0000256" key="1">
    <source>
        <dbReference type="ARBA" id="ARBA00004651"/>
    </source>
</evidence>
<feature type="transmembrane region" description="Helical" evidence="6">
    <location>
        <begin position="442"/>
        <end position="463"/>
    </location>
</feature>
<keyword evidence="4 6" id="KW-1133">Transmembrane helix</keyword>
<accession>A0A9P8D0Z2</accession>
<feature type="transmembrane region" description="Helical" evidence="6">
    <location>
        <begin position="85"/>
        <end position="105"/>
    </location>
</feature>
<feature type="transmembrane region" description="Helical" evidence="6">
    <location>
        <begin position="264"/>
        <end position="281"/>
    </location>
</feature>
<organism evidence="7 8">
    <name type="scientific">Mortierella alpina</name>
    <name type="common">Oleaginous fungus</name>
    <name type="synonym">Mortierella renispora</name>
    <dbReference type="NCBI Taxonomy" id="64518"/>
    <lineage>
        <taxon>Eukaryota</taxon>
        <taxon>Fungi</taxon>
        <taxon>Fungi incertae sedis</taxon>
        <taxon>Mucoromycota</taxon>
        <taxon>Mortierellomycotina</taxon>
        <taxon>Mortierellomycetes</taxon>
        <taxon>Mortierellales</taxon>
        <taxon>Mortierellaceae</taxon>
        <taxon>Mortierella</taxon>
    </lineage>
</organism>
<gene>
    <name evidence="7" type="ORF">KVV02_001980</name>
</gene>
<feature type="transmembrane region" description="Helical" evidence="6">
    <location>
        <begin position="329"/>
        <end position="346"/>
    </location>
</feature>
<feature type="transmembrane region" description="Helical" evidence="6">
    <location>
        <begin position="358"/>
        <end position="380"/>
    </location>
</feature>
<feature type="transmembrane region" description="Helical" evidence="6">
    <location>
        <begin position="165"/>
        <end position="187"/>
    </location>
</feature>
<evidence type="ECO:0000256" key="5">
    <source>
        <dbReference type="ARBA" id="ARBA00023136"/>
    </source>
</evidence>
<comment type="subcellular location">
    <subcellularLocation>
        <location evidence="1">Cell membrane</location>
        <topology evidence="1">Multi-pass membrane protein</topology>
    </subcellularLocation>
</comment>
<reference evidence="7" key="1">
    <citation type="submission" date="2021-07" db="EMBL/GenBank/DDBJ databases">
        <title>Draft genome of Mortierella alpina, strain LL118, isolated from an aspen leaf litter sample.</title>
        <authorList>
            <person name="Yang S."/>
            <person name="Vinatzer B.A."/>
        </authorList>
    </citation>
    <scope>NUCLEOTIDE SEQUENCE</scope>
    <source>
        <strain evidence="7">LL118</strain>
    </source>
</reference>
<dbReference type="InterPro" id="IPR036259">
    <property type="entry name" value="MFS_trans_sf"/>
</dbReference>
<dbReference type="AlphaFoldDB" id="A0A9P8D0Z2"/>
<feature type="transmembrane region" description="Helical" evidence="6">
    <location>
        <begin position="16"/>
        <end position="41"/>
    </location>
</feature>
<evidence type="ECO:0000256" key="6">
    <source>
        <dbReference type="SAM" id="Phobius"/>
    </source>
</evidence>
<dbReference type="Proteomes" id="UP000717515">
    <property type="component" value="Unassembled WGS sequence"/>
</dbReference>